<protein>
    <submittedName>
        <fullName evidence="1">DUF2730 family protein</fullName>
    </submittedName>
</protein>
<dbReference type="RefSeq" id="WP_330088365.1">
    <property type="nucleotide sequence ID" value="NZ_JAUGZK010000009.1"/>
</dbReference>
<sequence length="97" mass="11272">MDFIREWGAVIWALILTAFNVIQLLLAKTYARREALESITMAVEILENKVNSLPSQAEQHRLQLEMSDLRGELHALREQLKPVHNLANLLLEERLKR</sequence>
<evidence type="ECO:0000313" key="2">
    <source>
        <dbReference type="Proteomes" id="UP001339167"/>
    </source>
</evidence>
<name>A0ABU7JJB0_9GAMM</name>
<dbReference type="Proteomes" id="UP001339167">
    <property type="component" value="Unassembled WGS sequence"/>
</dbReference>
<reference evidence="1 2" key="1">
    <citation type="submission" date="2023-06" db="EMBL/GenBank/DDBJ databases">
        <title>Alkalimonas sp., MEB004 an alkaliphilic bacterium isolated from Lonar Lake, India.</title>
        <authorList>
            <person name="Joshi A."/>
            <person name="Thite S."/>
        </authorList>
    </citation>
    <scope>NUCLEOTIDE SEQUENCE [LARGE SCALE GENOMIC DNA]</scope>
    <source>
        <strain evidence="1 2">MEB004</strain>
    </source>
</reference>
<gene>
    <name evidence="1" type="ORF">QWF21_12385</name>
</gene>
<proteinExistence type="predicted"/>
<organism evidence="1 2">
    <name type="scientific">Alkalimonas mucilaginosa</name>
    <dbReference type="NCBI Taxonomy" id="3057676"/>
    <lineage>
        <taxon>Bacteria</taxon>
        <taxon>Pseudomonadati</taxon>
        <taxon>Pseudomonadota</taxon>
        <taxon>Gammaproteobacteria</taxon>
        <taxon>Alkalimonas</taxon>
    </lineage>
</organism>
<dbReference type="Pfam" id="PF10805">
    <property type="entry name" value="DUF2730"/>
    <property type="match status" value="1"/>
</dbReference>
<evidence type="ECO:0000313" key="1">
    <source>
        <dbReference type="EMBL" id="MEE2025043.1"/>
    </source>
</evidence>
<comment type="caution">
    <text evidence="1">The sequence shown here is derived from an EMBL/GenBank/DDBJ whole genome shotgun (WGS) entry which is preliminary data.</text>
</comment>
<accession>A0ABU7JJB0</accession>
<keyword evidence="2" id="KW-1185">Reference proteome</keyword>
<dbReference type="InterPro" id="IPR020269">
    <property type="entry name" value="Phage_Mu_Releasin"/>
</dbReference>
<dbReference type="EMBL" id="JAUGZK010000009">
    <property type="protein sequence ID" value="MEE2025043.1"/>
    <property type="molecule type" value="Genomic_DNA"/>
</dbReference>